<organism evidence="6 7">
    <name type="scientific">Amycolatopsis australiensis</name>
    <dbReference type="NCBI Taxonomy" id="546364"/>
    <lineage>
        <taxon>Bacteria</taxon>
        <taxon>Bacillati</taxon>
        <taxon>Actinomycetota</taxon>
        <taxon>Actinomycetes</taxon>
        <taxon>Pseudonocardiales</taxon>
        <taxon>Pseudonocardiaceae</taxon>
        <taxon>Amycolatopsis</taxon>
    </lineage>
</organism>
<name>A0A1K1QL42_9PSEU</name>
<keyword evidence="2 4" id="KW-0238">DNA-binding</keyword>
<dbReference type="Pfam" id="PF00440">
    <property type="entry name" value="TetR_N"/>
    <property type="match status" value="1"/>
</dbReference>
<dbReference type="InterPro" id="IPR050109">
    <property type="entry name" value="HTH-type_TetR-like_transc_reg"/>
</dbReference>
<accession>A0A1K1QL42</accession>
<dbReference type="STRING" id="546364.SAMN04489730_1925"/>
<proteinExistence type="predicted"/>
<evidence type="ECO:0000256" key="4">
    <source>
        <dbReference type="PROSITE-ProRule" id="PRU00335"/>
    </source>
</evidence>
<dbReference type="EMBL" id="FPJG01000006">
    <property type="protein sequence ID" value="SFW60404.1"/>
    <property type="molecule type" value="Genomic_DNA"/>
</dbReference>
<dbReference type="AlphaFoldDB" id="A0A1K1QL42"/>
<dbReference type="GO" id="GO:0003700">
    <property type="term" value="F:DNA-binding transcription factor activity"/>
    <property type="evidence" value="ECO:0007669"/>
    <property type="project" value="TreeGrafter"/>
</dbReference>
<dbReference type="InterPro" id="IPR001647">
    <property type="entry name" value="HTH_TetR"/>
</dbReference>
<dbReference type="OrthoDB" id="4746440at2"/>
<dbReference type="RefSeq" id="WP_072475924.1">
    <property type="nucleotide sequence ID" value="NZ_FPJG01000006.1"/>
</dbReference>
<reference evidence="7" key="1">
    <citation type="submission" date="2016-11" db="EMBL/GenBank/DDBJ databases">
        <authorList>
            <person name="Varghese N."/>
            <person name="Submissions S."/>
        </authorList>
    </citation>
    <scope>NUCLEOTIDE SEQUENCE [LARGE SCALE GENOMIC DNA]</scope>
    <source>
        <strain evidence="7">DSM 44671</strain>
    </source>
</reference>
<sequence length="192" mass="21030">MARWQPNAPERLAQAALELFAERGYENTTVIDIAQRAGLTKSTFFRHFQDKREVLFGGDTLSDLLAKAIAEAPGTATPLEAVAHALDAVGRHAFTPERREFSTRRRAVIAANPELQEREALKGLRLTARTTEALKRRGVPDLTARVAAELGALASEIAYARWSKTPDGDFGEAARLALTEVQAAAERASQRH</sequence>
<keyword evidence="1" id="KW-0805">Transcription regulation</keyword>
<evidence type="ECO:0000313" key="6">
    <source>
        <dbReference type="EMBL" id="SFW60404.1"/>
    </source>
</evidence>
<dbReference type="Gene3D" id="1.10.357.10">
    <property type="entry name" value="Tetracycline Repressor, domain 2"/>
    <property type="match status" value="1"/>
</dbReference>
<dbReference type="GO" id="GO:0000976">
    <property type="term" value="F:transcription cis-regulatory region binding"/>
    <property type="evidence" value="ECO:0007669"/>
    <property type="project" value="TreeGrafter"/>
</dbReference>
<keyword evidence="7" id="KW-1185">Reference proteome</keyword>
<evidence type="ECO:0000256" key="2">
    <source>
        <dbReference type="ARBA" id="ARBA00023125"/>
    </source>
</evidence>
<dbReference type="PANTHER" id="PTHR30055">
    <property type="entry name" value="HTH-TYPE TRANSCRIPTIONAL REGULATOR RUTR"/>
    <property type="match status" value="1"/>
</dbReference>
<gene>
    <name evidence="6" type="ORF">SAMN04489730_1925</name>
</gene>
<dbReference type="InterPro" id="IPR009057">
    <property type="entry name" value="Homeodomain-like_sf"/>
</dbReference>
<keyword evidence="3" id="KW-0804">Transcription</keyword>
<dbReference type="Proteomes" id="UP000182740">
    <property type="component" value="Unassembled WGS sequence"/>
</dbReference>
<evidence type="ECO:0000313" key="7">
    <source>
        <dbReference type="Proteomes" id="UP000182740"/>
    </source>
</evidence>
<feature type="domain" description="HTH tetR-type" evidence="5">
    <location>
        <begin position="6"/>
        <end position="66"/>
    </location>
</feature>
<dbReference type="PROSITE" id="PS50977">
    <property type="entry name" value="HTH_TETR_2"/>
    <property type="match status" value="1"/>
</dbReference>
<dbReference type="PRINTS" id="PR00455">
    <property type="entry name" value="HTHTETR"/>
</dbReference>
<dbReference type="SUPFAM" id="SSF46689">
    <property type="entry name" value="Homeodomain-like"/>
    <property type="match status" value="1"/>
</dbReference>
<evidence type="ECO:0000259" key="5">
    <source>
        <dbReference type="PROSITE" id="PS50977"/>
    </source>
</evidence>
<protein>
    <submittedName>
        <fullName evidence="6">DNA-binding transcriptional regulator, AcrR family</fullName>
    </submittedName>
</protein>
<dbReference type="PANTHER" id="PTHR30055:SF238">
    <property type="entry name" value="MYCOFACTOCIN BIOSYNTHESIS TRANSCRIPTIONAL REGULATOR MFTR-RELATED"/>
    <property type="match status" value="1"/>
</dbReference>
<evidence type="ECO:0000256" key="3">
    <source>
        <dbReference type="ARBA" id="ARBA00023163"/>
    </source>
</evidence>
<feature type="DNA-binding region" description="H-T-H motif" evidence="4">
    <location>
        <begin position="29"/>
        <end position="48"/>
    </location>
</feature>
<evidence type="ECO:0000256" key="1">
    <source>
        <dbReference type="ARBA" id="ARBA00023015"/>
    </source>
</evidence>